<evidence type="ECO:0000259" key="6">
    <source>
        <dbReference type="PROSITE" id="PS50977"/>
    </source>
</evidence>
<evidence type="ECO:0000313" key="8">
    <source>
        <dbReference type="Proteomes" id="UP000324797"/>
    </source>
</evidence>
<name>A0A5S4YUX3_9BRAD</name>
<proteinExistence type="predicted"/>
<keyword evidence="1" id="KW-0805">Transcription regulation</keyword>
<sequence length="222" mass="23903">MTKPNARARPSHRVPKPEAGYHHGELQEALIAASEAILAEQGAEGFTLREAARRAGVSPAAPSHHFGNAQGLLTEVAIRGYEALAGALRDAASGRQGAREKLHAQGMAYVEFALKHPGRFQMMFANKRLVADDARLAQASRAAGHEFEIIIAELVGGTAKEAKTAAAAAWSTVHGFAKLALEGKFGPVRSEAEHREIMTTLNRVLNYLWPVGSARRQVQIED</sequence>
<dbReference type="GO" id="GO:0000976">
    <property type="term" value="F:transcription cis-regulatory region binding"/>
    <property type="evidence" value="ECO:0007669"/>
    <property type="project" value="TreeGrafter"/>
</dbReference>
<dbReference type="PANTHER" id="PTHR30055:SF220">
    <property type="entry name" value="TETR-FAMILY REGULATORY PROTEIN"/>
    <property type="match status" value="1"/>
</dbReference>
<dbReference type="EMBL" id="VSTH01000079">
    <property type="protein sequence ID" value="TYO64129.1"/>
    <property type="molecule type" value="Genomic_DNA"/>
</dbReference>
<dbReference type="SUPFAM" id="SSF46689">
    <property type="entry name" value="Homeodomain-like"/>
    <property type="match status" value="1"/>
</dbReference>
<dbReference type="Pfam" id="PF00440">
    <property type="entry name" value="TetR_N"/>
    <property type="match status" value="1"/>
</dbReference>
<feature type="region of interest" description="Disordered" evidence="5">
    <location>
        <begin position="1"/>
        <end position="20"/>
    </location>
</feature>
<dbReference type="PANTHER" id="PTHR30055">
    <property type="entry name" value="HTH-TYPE TRANSCRIPTIONAL REGULATOR RUTR"/>
    <property type="match status" value="1"/>
</dbReference>
<dbReference type="InterPro" id="IPR025996">
    <property type="entry name" value="MT1864/Rv1816-like_C"/>
</dbReference>
<dbReference type="GO" id="GO:0003700">
    <property type="term" value="F:DNA-binding transcription factor activity"/>
    <property type="evidence" value="ECO:0007669"/>
    <property type="project" value="TreeGrafter"/>
</dbReference>
<dbReference type="InterPro" id="IPR050109">
    <property type="entry name" value="HTH-type_TetR-like_transc_reg"/>
</dbReference>
<organism evidence="7 8">
    <name type="scientific">Bradyrhizobium hipponense</name>
    <dbReference type="NCBI Taxonomy" id="2605638"/>
    <lineage>
        <taxon>Bacteria</taxon>
        <taxon>Pseudomonadati</taxon>
        <taxon>Pseudomonadota</taxon>
        <taxon>Alphaproteobacteria</taxon>
        <taxon>Hyphomicrobiales</taxon>
        <taxon>Nitrobacteraceae</taxon>
        <taxon>Bradyrhizobium</taxon>
    </lineage>
</organism>
<dbReference type="InterPro" id="IPR009057">
    <property type="entry name" value="Homeodomain-like_sf"/>
</dbReference>
<keyword evidence="8" id="KW-1185">Reference proteome</keyword>
<dbReference type="AlphaFoldDB" id="A0A5S4YUX3"/>
<keyword evidence="2 4" id="KW-0238">DNA-binding</keyword>
<dbReference type="InterPro" id="IPR036271">
    <property type="entry name" value="Tet_transcr_reg_TetR-rel_C_sf"/>
</dbReference>
<dbReference type="RefSeq" id="WP_148741837.1">
    <property type="nucleotide sequence ID" value="NZ_VSTH01000079.1"/>
</dbReference>
<reference evidence="7 8" key="1">
    <citation type="submission" date="2019-08" db="EMBL/GenBank/DDBJ databases">
        <title>Bradyrhizobium hipponensis sp. nov., a rhizobium isolated from a Lupinus angustifolius root nodule in Tunisia.</title>
        <authorList>
            <person name="Off K."/>
            <person name="Rejili M."/>
            <person name="Mars M."/>
            <person name="Brachmann A."/>
            <person name="Marin M."/>
        </authorList>
    </citation>
    <scope>NUCLEOTIDE SEQUENCE [LARGE SCALE GENOMIC DNA]</scope>
    <source>
        <strain evidence="8">aSej3</strain>
    </source>
</reference>
<feature type="DNA-binding region" description="H-T-H motif" evidence="4">
    <location>
        <begin position="47"/>
        <end position="66"/>
    </location>
</feature>
<evidence type="ECO:0000256" key="5">
    <source>
        <dbReference type="SAM" id="MobiDB-lite"/>
    </source>
</evidence>
<dbReference type="Pfam" id="PF13305">
    <property type="entry name" value="TetR_C_33"/>
    <property type="match status" value="1"/>
</dbReference>
<gene>
    <name evidence="7" type="ORF">FXV83_23990</name>
</gene>
<comment type="caution">
    <text evidence="7">The sequence shown here is derived from an EMBL/GenBank/DDBJ whole genome shotgun (WGS) entry which is preliminary data.</text>
</comment>
<dbReference type="Gene3D" id="1.10.357.10">
    <property type="entry name" value="Tetracycline Repressor, domain 2"/>
    <property type="match status" value="1"/>
</dbReference>
<evidence type="ECO:0000256" key="4">
    <source>
        <dbReference type="PROSITE-ProRule" id="PRU00335"/>
    </source>
</evidence>
<dbReference type="Proteomes" id="UP000324797">
    <property type="component" value="Unassembled WGS sequence"/>
</dbReference>
<evidence type="ECO:0000313" key="7">
    <source>
        <dbReference type="EMBL" id="TYO64129.1"/>
    </source>
</evidence>
<accession>A0A5S4YUX3</accession>
<keyword evidence="3" id="KW-0804">Transcription</keyword>
<dbReference type="InterPro" id="IPR001647">
    <property type="entry name" value="HTH_TetR"/>
</dbReference>
<dbReference type="PROSITE" id="PS50977">
    <property type="entry name" value="HTH_TETR_2"/>
    <property type="match status" value="1"/>
</dbReference>
<evidence type="ECO:0000256" key="1">
    <source>
        <dbReference type="ARBA" id="ARBA00023015"/>
    </source>
</evidence>
<feature type="domain" description="HTH tetR-type" evidence="6">
    <location>
        <begin position="24"/>
        <end position="84"/>
    </location>
</feature>
<dbReference type="SUPFAM" id="SSF48498">
    <property type="entry name" value="Tetracyclin repressor-like, C-terminal domain"/>
    <property type="match status" value="1"/>
</dbReference>
<evidence type="ECO:0000256" key="3">
    <source>
        <dbReference type="ARBA" id="ARBA00023163"/>
    </source>
</evidence>
<evidence type="ECO:0000256" key="2">
    <source>
        <dbReference type="ARBA" id="ARBA00023125"/>
    </source>
</evidence>
<protein>
    <submittedName>
        <fullName evidence="7">TetR/AcrR family transcriptional regulator</fullName>
    </submittedName>
</protein>